<dbReference type="GO" id="GO:0016851">
    <property type="term" value="F:magnesium chelatase activity"/>
    <property type="evidence" value="ECO:0007669"/>
    <property type="project" value="UniProtKB-EC"/>
</dbReference>
<dbReference type="RefSeq" id="WP_179813644.1">
    <property type="nucleotide sequence ID" value="NZ_JACBZD010000001.1"/>
</dbReference>
<evidence type="ECO:0000256" key="2">
    <source>
        <dbReference type="SAM" id="MobiDB-lite"/>
    </source>
</evidence>
<feature type="compositionally biased region" description="Low complexity" evidence="2">
    <location>
        <begin position="818"/>
        <end position="837"/>
    </location>
</feature>
<feature type="domain" description="CobN/magnesium chelatase" evidence="3">
    <location>
        <begin position="181"/>
        <end position="1272"/>
    </location>
</feature>
<dbReference type="EC" id="6.6.1.1" evidence="4"/>
<evidence type="ECO:0000259" key="3">
    <source>
        <dbReference type="Pfam" id="PF02514"/>
    </source>
</evidence>
<comment type="caution">
    <text evidence="4">The sequence shown here is derived from an EMBL/GenBank/DDBJ whole genome shotgun (WGS) entry which is preliminary data.</text>
</comment>
<reference evidence="4 5" key="1">
    <citation type="submission" date="2020-07" db="EMBL/GenBank/DDBJ databases">
        <title>Sequencing the genomes of 1000 actinobacteria strains.</title>
        <authorList>
            <person name="Klenk H.-P."/>
        </authorList>
    </citation>
    <scope>NUCLEOTIDE SEQUENCE [LARGE SCALE GENOMIC DNA]</scope>
    <source>
        <strain evidence="4 5">DSM 42178</strain>
    </source>
</reference>
<dbReference type="PANTHER" id="PTHR44119:SF1">
    <property type="entry name" value="MAGNESIUM-CHELATASE SUBUNIT CHLH, CHLOROPLASTIC"/>
    <property type="match status" value="1"/>
</dbReference>
<feature type="region of interest" description="Disordered" evidence="2">
    <location>
        <begin position="805"/>
        <end position="843"/>
    </location>
</feature>
<dbReference type="GO" id="GO:0015995">
    <property type="term" value="P:chlorophyll biosynthetic process"/>
    <property type="evidence" value="ECO:0007669"/>
    <property type="project" value="InterPro"/>
</dbReference>
<evidence type="ECO:0000313" key="4">
    <source>
        <dbReference type="EMBL" id="NYI04798.1"/>
    </source>
</evidence>
<keyword evidence="5" id="KW-1185">Reference proteome</keyword>
<organism evidence="4 5">
    <name type="scientific">Allostreptomyces psammosilenae</name>
    <dbReference type="NCBI Taxonomy" id="1892865"/>
    <lineage>
        <taxon>Bacteria</taxon>
        <taxon>Bacillati</taxon>
        <taxon>Actinomycetota</taxon>
        <taxon>Actinomycetes</taxon>
        <taxon>Kitasatosporales</taxon>
        <taxon>Streptomycetaceae</taxon>
        <taxon>Allostreptomyces</taxon>
    </lineage>
</organism>
<comment type="similarity">
    <text evidence="1">Belongs to the Mg-chelatase subunit H family.</text>
</comment>
<dbReference type="Pfam" id="PF02514">
    <property type="entry name" value="CobN-Mg_chel"/>
    <property type="match status" value="1"/>
</dbReference>
<keyword evidence="4" id="KW-0436">Ligase</keyword>
<dbReference type="Proteomes" id="UP000567795">
    <property type="component" value="Unassembled WGS sequence"/>
</dbReference>
<dbReference type="InterPro" id="IPR011771">
    <property type="entry name" value="BchH"/>
</dbReference>
<evidence type="ECO:0000256" key="1">
    <source>
        <dbReference type="ARBA" id="ARBA00010851"/>
    </source>
</evidence>
<dbReference type="PANTHER" id="PTHR44119">
    <property type="entry name" value="MAGNESIUM-CHELATASE SUBUNIT CHLH, CHLOROPLASTIC"/>
    <property type="match status" value="1"/>
</dbReference>
<evidence type="ECO:0000313" key="5">
    <source>
        <dbReference type="Proteomes" id="UP000567795"/>
    </source>
</evidence>
<proteinExistence type="inferred from homology"/>
<dbReference type="InterPro" id="IPR003672">
    <property type="entry name" value="CobN/Mg_chltase"/>
</dbReference>
<dbReference type="EMBL" id="JACBZD010000001">
    <property type="protein sequence ID" value="NYI04798.1"/>
    <property type="molecule type" value="Genomic_DNA"/>
</dbReference>
<sequence>MAAPDDPPTTPPPATGPLRLVTVGFESHSALALRQGVELLGDAALEWTPLGRSVLGEPDGPRRLARALQDADVLMVHGLHDPADAARLRAEVEARPTLQLVPVPPNSTELLGAARLGDFDAAAPRSRGALAAAAGAAARTGRPVPPRPVPVLQALGRLAGALPPEAGDLRHLAHVVEAFHHLSPHNAAHALRVLRHVLRPDGTPDPGRAQPLPRGGFWHPAVGVHATWAAFDSARAAARAEERTGRGPSPDGAAPRVLLTVFPAQVTSGNDAHLRELVRRLEGEGLEVVGWLGTLDSLGEHAEVAALPGVELWINATGFTLTGSHGRPNTEADVELLSRRDTPHLAPVPLFLQTIDAWRAAPAGLTPAQVAMQVAIPELEGGVAPLVLAGRDAASDAMLPVAANVERVARLARRTVTLRRAANADKRVAVVLFGYPPDQGSVGSAAHLDVWASLHHVLRRMREAGYTVDVPATPEDLLERVVHADGGGERTTTRVHERYRAAEYVRDAGRATTDRVARFWGRPPGELDSDGVSVDIRGVRLGNVFVGVQPSSGYEGDPMGLLFTPDASPSHSFTAFYTWIRERFDPHALVHFGTHGALEFMPGKQVGLDPEDWPSLLVGDVPHFYLYCVNNPSEGTIAKRRSAATLISHLTPPLDRAGLYGALADLDDEVRRARQALAAGDVDAARLDSVRALVERADLRVEGPSEHQDPAGWLGAVGRATDEVRRTLIPVGLHRLGSGVHGAAARVTLRAACDHARPDRDLPSLTEALERELTGGTPLEELPPEDPGRTEVERLLDAVVDAVLTPAEPGPPADVARPAETTPPATSDAAAPDADGPGPLPALPVPAAVAQGWARFLGEMRDRLAADEETTAWLRALEGRYLRPAPGGEPSRHLDALPTGRNTHALDPQRVPGPAAWRRGRRTAEALLERAREAEGRWPETVALVLWGVDNVKNGGEGVAQVLALLGVEPVAEPSGRVSRFRILPAEELGRPRVDVVCTLSGVFRDLFPTTIELIDQAVKAVALLEEEPAEVNPVRAHALRQAAELGIGVEEAATRIWSAAPGQYGSGVNHVVDASAWDEEADLGEVYLRRMGHAWGRGVAGRPGQRLLRSTLATATVTFQNIDSAETSLADVDHYYEYLGGVTAAVAAASGARPRALVADSHAARPTVRDLDAAMALEARTRLLNPRWYEAQLAHGYQGVHNVTTRLENTFGMQATTGAVEGWVFTRAAHTFLFDDALRERMAKLNPAAVKRFADRLVEARERGLWEPDAEDSARLDDLADRLDDLVEGVG</sequence>
<dbReference type="NCBIfam" id="TIGR02025">
    <property type="entry name" value="BchH"/>
    <property type="match status" value="1"/>
</dbReference>
<protein>
    <submittedName>
        <fullName evidence="4">Magnesium chelatase subunit H</fullName>
        <ecNumber evidence="4">6.6.1.1</ecNumber>
    </submittedName>
</protein>
<gene>
    <name evidence="4" type="ORF">FHU37_001741</name>
</gene>
<accession>A0A853A2V3</accession>
<name>A0A853A2V3_9ACTN</name>
<dbReference type="CDD" id="cd10150">
    <property type="entry name" value="CobN_like"/>
    <property type="match status" value="1"/>
</dbReference>